<dbReference type="InterPro" id="IPR000522">
    <property type="entry name" value="ABC_transptr_permease_BtuC"/>
</dbReference>
<protein>
    <submittedName>
        <fullName evidence="9">Iron complex transport system permease protein</fullName>
    </submittedName>
</protein>
<evidence type="ECO:0000256" key="2">
    <source>
        <dbReference type="ARBA" id="ARBA00007935"/>
    </source>
</evidence>
<name>A0A1I2Q358_9BACL</name>
<keyword evidence="5 8" id="KW-0812">Transmembrane</keyword>
<dbReference type="InterPro" id="IPR037294">
    <property type="entry name" value="ABC_BtuC-like"/>
</dbReference>
<sequence>MSRYLPFRLRRVSLLMDKKAVALLGILLVLVAGVAVLSLGTGDMAIPPVEVVKALFGAGEGMHELVIRSFRLPRILLAVLAGMALAVSGAVLQGIIRNPLASPDLMGITGGASFAVVSFYTAFSDRANALTVSVQWLPLAAFLGAFLVGAVVYALAWKGGVTPLRLVLIGIGLTHAMQALTTIMIIFGPIYLATQVHIWTTGSVNGSNWNHVTTLLPWVLLLVAFVWIGARKLNVQELGEDIARGVGSRVQRERLLLLACSTALAGGAVAFAGGIGFVGLMAPHIGRRLVGPSYGALIPVSALIGGLLVMGADWIGRTAFSPLEVPAGVFTSAIGAPYFIYLLIRSRN</sequence>
<evidence type="ECO:0000256" key="1">
    <source>
        <dbReference type="ARBA" id="ARBA00004651"/>
    </source>
</evidence>
<accession>A0A1I2Q358</accession>
<keyword evidence="4" id="KW-1003">Cell membrane</keyword>
<dbReference type="AlphaFoldDB" id="A0A1I2Q358"/>
<gene>
    <name evidence="9" type="ORF">SAMN04488025_12123</name>
</gene>
<comment type="similarity">
    <text evidence="2">Belongs to the binding-protein-dependent transport system permease family. FecCD subfamily.</text>
</comment>
<dbReference type="STRING" id="201973.SAMN04488025_12123"/>
<dbReference type="SUPFAM" id="SSF81345">
    <property type="entry name" value="ABC transporter involved in vitamin B12 uptake, BtuC"/>
    <property type="match status" value="1"/>
</dbReference>
<evidence type="ECO:0000256" key="6">
    <source>
        <dbReference type="ARBA" id="ARBA00022989"/>
    </source>
</evidence>
<dbReference type="Proteomes" id="UP000198661">
    <property type="component" value="Unassembled WGS sequence"/>
</dbReference>
<feature type="transmembrane region" description="Helical" evidence="8">
    <location>
        <begin position="75"/>
        <end position="96"/>
    </location>
</feature>
<feature type="transmembrane region" description="Helical" evidence="8">
    <location>
        <begin position="255"/>
        <end position="282"/>
    </location>
</feature>
<comment type="subcellular location">
    <subcellularLocation>
        <location evidence="1">Cell membrane</location>
        <topology evidence="1">Multi-pass membrane protein</topology>
    </subcellularLocation>
</comment>
<dbReference type="CDD" id="cd06550">
    <property type="entry name" value="TM_ABC_iron-siderophores_like"/>
    <property type="match status" value="1"/>
</dbReference>
<keyword evidence="10" id="KW-1185">Reference proteome</keyword>
<dbReference type="Gene3D" id="1.10.3470.10">
    <property type="entry name" value="ABC transporter involved in vitamin B12 uptake, BtuC"/>
    <property type="match status" value="1"/>
</dbReference>
<dbReference type="PANTHER" id="PTHR30472">
    <property type="entry name" value="FERRIC ENTEROBACTIN TRANSPORT SYSTEM PERMEASE PROTEIN"/>
    <property type="match status" value="1"/>
</dbReference>
<feature type="transmembrane region" description="Helical" evidence="8">
    <location>
        <begin position="167"/>
        <end position="192"/>
    </location>
</feature>
<feature type="transmembrane region" description="Helical" evidence="8">
    <location>
        <begin position="212"/>
        <end position="230"/>
    </location>
</feature>
<feature type="transmembrane region" description="Helical" evidence="8">
    <location>
        <begin position="135"/>
        <end position="155"/>
    </location>
</feature>
<evidence type="ECO:0000256" key="8">
    <source>
        <dbReference type="SAM" id="Phobius"/>
    </source>
</evidence>
<proteinExistence type="inferred from homology"/>
<feature type="transmembrane region" description="Helical" evidence="8">
    <location>
        <begin position="294"/>
        <end position="315"/>
    </location>
</feature>
<reference evidence="9 10" key="1">
    <citation type="submission" date="2016-10" db="EMBL/GenBank/DDBJ databases">
        <authorList>
            <person name="de Groot N.N."/>
        </authorList>
    </citation>
    <scope>NUCLEOTIDE SEQUENCE [LARGE SCALE GENOMIC DNA]</scope>
    <source>
        <strain evidence="9 10">DSM 44945</strain>
    </source>
</reference>
<dbReference type="FunFam" id="1.10.3470.10:FF:000001">
    <property type="entry name" value="Vitamin B12 ABC transporter permease BtuC"/>
    <property type="match status" value="1"/>
</dbReference>
<evidence type="ECO:0000313" key="10">
    <source>
        <dbReference type="Proteomes" id="UP000198661"/>
    </source>
</evidence>
<evidence type="ECO:0000256" key="3">
    <source>
        <dbReference type="ARBA" id="ARBA00022448"/>
    </source>
</evidence>
<dbReference type="GO" id="GO:0005886">
    <property type="term" value="C:plasma membrane"/>
    <property type="evidence" value="ECO:0007669"/>
    <property type="project" value="UniProtKB-SubCell"/>
</dbReference>
<feature type="transmembrane region" description="Helical" evidence="8">
    <location>
        <begin position="21"/>
        <end position="40"/>
    </location>
</feature>
<evidence type="ECO:0000256" key="4">
    <source>
        <dbReference type="ARBA" id="ARBA00022475"/>
    </source>
</evidence>
<dbReference type="Pfam" id="PF01032">
    <property type="entry name" value="FecCD"/>
    <property type="match status" value="1"/>
</dbReference>
<dbReference type="PANTHER" id="PTHR30472:SF24">
    <property type="entry name" value="FERRIC ENTEROBACTIN TRANSPORT SYSTEM PERMEASE PROTEIN FEPG"/>
    <property type="match status" value="1"/>
</dbReference>
<evidence type="ECO:0000256" key="5">
    <source>
        <dbReference type="ARBA" id="ARBA00022692"/>
    </source>
</evidence>
<feature type="transmembrane region" description="Helical" evidence="8">
    <location>
        <begin position="105"/>
        <end position="123"/>
    </location>
</feature>
<organism evidence="9 10">
    <name type="scientific">Planifilum fulgidum</name>
    <dbReference type="NCBI Taxonomy" id="201973"/>
    <lineage>
        <taxon>Bacteria</taxon>
        <taxon>Bacillati</taxon>
        <taxon>Bacillota</taxon>
        <taxon>Bacilli</taxon>
        <taxon>Bacillales</taxon>
        <taxon>Thermoactinomycetaceae</taxon>
        <taxon>Planifilum</taxon>
    </lineage>
</organism>
<dbReference type="OrthoDB" id="9811721at2"/>
<feature type="transmembrane region" description="Helical" evidence="8">
    <location>
        <begin position="327"/>
        <end position="344"/>
    </location>
</feature>
<keyword evidence="6 8" id="KW-1133">Transmembrane helix</keyword>
<dbReference type="EMBL" id="FOOK01000021">
    <property type="protein sequence ID" value="SFG21799.1"/>
    <property type="molecule type" value="Genomic_DNA"/>
</dbReference>
<evidence type="ECO:0000256" key="7">
    <source>
        <dbReference type="ARBA" id="ARBA00023136"/>
    </source>
</evidence>
<evidence type="ECO:0000313" key="9">
    <source>
        <dbReference type="EMBL" id="SFG21799.1"/>
    </source>
</evidence>
<keyword evidence="3" id="KW-0813">Transport</keyword>
<dbReference type="GO" id="GO:0022857">
    <property type="term" value="F:transmembrane transporter activity"/>
    <property type="evidence" value="ECO:0007669"/>
    <property type="project" value="InterPro"/>
</dbReference>
<keyword evidence="7 8" id="KW-0472">Membrane</keyword>
<dbReference type="GO" id="GO:0033214">
    <property type="term" value="P:siderophore-iron import into cell"/>
    <property type="evidence" value="ECO:0007669"/>
    <property type="project" value="TreeGrafter"/>
</dbReference>
<dbReference type="RefSeq" id="WP_092039200.1">
    <property type="nucleotide sequence ID" value="NZ_FOOK01000021.1"/>
</dbReference>